<dbReference type="PANTHER" id="PTHR34606">
    <property type="entry name" value="BON DOMAIN-CONTAINING PROTEIN"/>
    <property type="match status" value="1"/>
</dbReference>
<dbReference type="Gene3D" id="3.30.1340.30">
    <property type="match status" value="1"/>
</dbReference>
<protein>
    <submittedName>
        <fullName evidence="3">BON domain-containing protein</fullName>
    </submittedName>
</protein>
<organism evidence="3 4">
    <name type="scientific">Vulcaniibacterium tengchongense</name>
    <dbReference type="NCBI Taxonomy" id="1273429"/>
    <lineage>
        <taxon>Bacteria</taxon>
        <taxon>Pseudomonadati</taxon>
        <taxon>Pseudomonadota</taxon>
        <taxon>Gammaproteobacteria</taxon>
        <taxon>Lysobacterales</taxon>
        <taxon>Lysobacteraceae</taxon>
        <taxon>Vulcaniibacterium</taxon>
    </lineage>
</organism>
<evidence type="ECO:0000313" key="3">
    <source>
        <dbReference type="EMBL" id="RPE79779.1"/>
    </source>
</evidence>
<dbReference type="AlphaFoldDB" id="A0A3N4VJ81"/>
<dbReference type="Proteomes" id="UP000269708">
    <property type="component" value="Unassembled WGS sequence"/>
</dbReference>
<dbReference type="InterPro" id="IPR007055">
    <property type="entry name" value="BON_dom"/>
</dbReference>
<gene>
    <name evidence="3" type="ORF">EDC50_1605</name>
</gene>
<reference evidence="3 4" key="1">
    <citation type="submission" date="2018-11" db="EMBL/GenBank/DDBJ databases">
        <title>Genomic Encyclopedia of Type Strains, Phase IV (KMG-IV): sequencing the most valuable type-strain genomes for metagenomic binning, comparative biology and taxonomic classification.</title>
        <authorList>
            <person name="Goeker M."/>
        </authorList>
    </citation>
    <scope>NUCLEOTIDE SEQUENCE [LARGE SCALE GENOMIC DNA]</scope>
    <source>
        <strain evidence="3 4">DSM 25623</strain>
    </source>
</reference>
<comment type="caution">
    <text evidence="3">The sequence shown here is derived from an EMBL/GenBank/DDBJ whole genome shotgun (WGS) entry which is preliminary data.</text>
</comment>
<feature type="compositionally biased region" description="Basic and acidic residues" evidence="1">
    <location>
        <begin position="36"/>
        <end position="58"/>
    </location>
</feature>
<dbReference type="PROSITE" id="PS50914">
    <property type="entry name" value="BON"/>
    <property type="match status" value="1"/>
</dbReference>
<feature type="compositionally biased region" description="Polar residues" evidence="1">
    <location>
        <begin position="311"/>
        <end position="328"/>
    </location>
</feature>
<feature type="region of interest" description="Disordered" evidence="1">
    <location>
        <begin position="94"/>
        <end position="206"/>
    </location>
</feature>
<evidence type="ECO:0000259" key="2">
    <source>
        <dbReference type="PROSITE" id="PS50914"/>
    </source>
</evidence>
<feature type="compositionally biased region" description="Basic and acidic residues" evidence="1">
    <location>
        <begin position="298"/>
        <end position="310"/>
    </location>
</feature>
<accession>A0A3N4VJ81</accession>
<feature type="compositionally biased region" description="Basic and acidic residues" evidence="1">
    <location>
        <begin position="66"/>
        <end position="75"/>
    </location>
</feature>
<dbReference type="EMBL" id="RKQN01000002">
    <property type="protein sequence ID" value="RPE79779.1"/>
    <property type="molecule type" value="Genomic_DNA"/>
</dbReference>
<dbReference type="OrthoDB" id="8963247at2"/>
<feature type="region of interest" description="Disordered" evidence="1">
    <location>
        <begin position="298"/>
        <end position="347"/>
    </location>
</feature>
<feature type="domain" description="BON" evidence="2">
    <location>
        <begin position="237"/>
        <end position="305"/>
    </location>
</feature>
<dbReference type="Pfam" id="PF04972">
    <property type="entry name" value="BON"/>
    <property type="match status" value="1"/>
</dbReference>
<evidence type="ECO:0000313" key="4">
    <source>
        <dbReference type="Proteomes" id="UP000269708"/>
    </source>
</evidence>
<dbReference type="InterPro" id="IPR051686">
    <property type="entry name" value="Lipoprotein_DolP"/>
</dbReference>
<feature type="region of interest" description="Disordered" evidence="1">
    <location>
        <begin position="36"/>
        <end position="75"/>
    </location>
</feature>
<feature type="compositionally biased region" description="Gly residues" evidence="1">
    <location>
        <begin position="193"/>
        <end position="206"/>
    </location>
</feature>
<sequence>MRDSSIRAELNEMAQDLVRLGKRFADASRDWLSDRRHAMNRNEDRPFREQDPDIEQRTYGRQGSFGEHEHDRERMRGYRNQGYRFGAERGQDFGAADFGYSDQRHPGDYPRGYDLGRGGPGGYAPRTGGERSYGLGEREFGRGYGGSDYRGETYASEYGDDDSPWREGRYASASGTGRAPWQGPPAGDERFGGGRAGHAGSGYGGSGGYGSSRHAGYGASAGMRGYRGIGPKNYTRSDERIREELCERLTDADDIDARGIEVQVRQGVVTLEGEVGRRQMKYRAEDLAESCSGVRDIENRLRVREDESRGQSRYSPTGREQQQQTEASYGQGQDIGGGDVGGSTPRH</sequence>
<evidence type="ECO:0000256" key="1">
    <source>
        <dbReference type="SAM" id="MobiDB-lite"/>
    </source>
</evidence>
<dbReference type="RefSeq" id="WP_147674821.1">
    <property type="nucleotide sequence ID" value="NZ_RKQN01000002.1"/>
</dbReference>
<name>A0A3N4VJ81_9GAMM</name>
<proteinExistence type="predicted"/>
<dbReference type="PANTHER" id="PTHR34606:SF15">
    <property type="entry name" value="BON DOMAIN-CONTAINING PROTEIN"/>
    <property type="match status" value="1"/>
</dbReference>
<keyword evidence="4" id="KW-1185">Reference proteome</keyword>